<evidence type="ECO:0000313" key="3">
    <source>
        <dbReference type="EMBL" id="KKA27838.1"/>
    </source>
</evidence>
<protein>
    <recommendedName>
        <fullName evidence="5">EXPERA domain-containing protein</fullName>
    </recommendedName>
</protein>
<reference evidence="3 4" key="1">
    <citation type="submission" date="2015-03" db="EMBL/GenBank/DDBJ databases">
        <authorList>
            <person name="Radwan O."/>
            <person name="Al-Naeli F.A."/>
            <person name="Rendon G.A."/>
            <person name="Fields C."/>
        </authorList>
    </citation>
    <scope>NUCLEOTIDE SEQUENCE [LARGE SCALE GENOMIC DNA]</scope>
    <source>
        <strain evidence="3">CR-DP1</strain>
    </source>
</reference>
<comment type="caution">
    <text evidence="3">The sequence shown here is derived from an EMBL/GenBank/DDBJ whole genome shotgun (WGS) entry which is preliminary data.</text>
</comment>
<name>A0A0F4ZD99_9PEZI</name>
<dbReference type="AlphaFoldDB" id="A0A0F4ZD99"/>
<evidence type="ECO:0008006" key="5">
    <source>
        <dbReference type="Google" id="ProtNLM"/>
    </source>
</evidence>
<evidence type="ECO:0000256" key="2">
    <source>
        <dbReference type="SAM" id="Phobius"/>
    </source>
</evidence>
<keyword evidence="2" id="KW-0812">Transmembrane</keyword>
<evidence type="ECO:0000313" key="4">
    <source>
        <dbReference type="Proteomes" id="UP000033483"/>
    </source>
</evidence>
<keyword evidence="2" id="KW-1133">Transmembrane helix</keyword>
<feature type="transmembrane region" description="Helical" evidence="2">
    <location>
        <begin position="41"/>
        <end position="60"/>
    </location>
</feature>
<evidence type="ECO:0000256" key="1">
    <source>
        <dbReference type="SAM" id="MobiDB-lite"/>
    </source>
</evidence>
<keyword evidence="4" id="KW-1185">Reference proteome</keyword>
<dbReference type="PANTHER" id="PTHR37919">
    <property type="entry name" value="PROTEIN CBG05606"/>
    <property type="match status" value="1"/>
</dbReference>
<feature type="transmembrane region" description="Helical" evidence="2">
    <location>
        <begin position="174"/>
        <end position="193"/>
    </location>
</feature>
<proteinExistence type="predicted"/>
<dbReference type="PANTHER" id="PTHR37919:SF2">
    <property type="entry name" value="EXPERA DOMAIN-CONTAINING PROTEIN"/>
    <property type="match status" value="1"/>
</dbReference>
<sequence length="211" mass="23342">MVSTRSTTRSSVQPSIRSTRSTRTSRSSTTSFSHTPTRTTIIWLILSCALVTWDFCYVFLRPHSLPGGSLHFLWTPYALYGKVDYVYGVRAWKEHSGFTGAQSALNVVETAMYLFYMAAAARAGGTVTGKCGAKVLLVGFSAAVMTLSKTVLYWANEYFSGYANIGHNNLSTLITMWIIPNGLWIVMPSYMVYSMGSNILSSMTRSSSKRD</sequence>
<dbReference type="Proteomes" id="UP000033483">
    <property type="component" value="Unassembled WGS sequence"/>
</dbReference>
<dbReference type="EMBL" id="LAEV01001566">
    <property type="protein sequence ID" value="KKA27838.1"/>
    <property type="molecule type" value="Genomic_DNA"/>
</dbReference>
<dbReference type="OrthoDB" id="60858at2759"/>
<feature type="transmembrane region" description="Helical" evidence="2">
    <location>
        <begin position="135"/>
        <end position="154"/>
    </location>
</feature>
<feature type="region of interest" description="Disordered" evidence="1">
    <location>
        <begin position="1"/>
        <end position="33"/>
    </location>
</feature>
<gene>
    <name evidence="3" type="ORF">TD95_004125</name>
</gene>
<organism evidence="3 4">
    <name type="scientific">Thielaviopsis punctulata</name>
    <dbReference type="NCBI Taxonomy" id="72032"/>
    <lineage>
        <taxon>Eukaryota</taxon>
        <taxon>Fungi</taxon>
        <taxon>Dikarya</taxon>
        <taxon>Ascomycota</taxon>
        <taxon>Pezizomycotina</taxon>
        <taxon>Sordariomycetes</taxon>
        <taxon>Hypocreomycetidae</taxon>
        <taxon>Microascales</taxon>
        <taxon>Ceratocystidaceae</taxon>
        <taxon>Thielaviopsis</taxon>
    </lineage>
</organism>
<accession>A0A0F4ZD99</accession>
<keyword evidence="2" id="KW-0472">Membrane</keyword>